<feature type="signal peptide" evidence="1">
    <location>
        <begin position="1"/>
        <end position="19"/>
    </location>
</feature>
<keyword evidence="1" id="KW-0732">Signal</keyword>
<evidence type="ECO:0000313" key="3">
    <source>
        <dbReference type="Proteomes" id="UP000234254"/>
    </source>
</evidence>
<evidence type="ECO:0000256" key="1">
    <source>
        <dbReference type="SAM" id="SignalP"/>
    </source>
</evidence>
<protein>
    <submittedName>
        <fullName evidence="2">Uncharacterized protein</fullName>
    </submittedName>
</protein>
<dbReference type="Proteomes" id="UP000234254">
    <property type="component" value="Unassembled WGS sequence"/>
</dbReference>
<sequence>MVKATFLLTVLAALASVEACKRTCTPTSDKAGVCTYSCTKMCSSLGAKEARDEFLSNLQSAGHSCKASGSSGVKCTKNSSFGSCYDHHWSCGGGC</sequence>
<dbReference type="RefSeq" id="XP_024691815.1">
    <property type="nucleotide sequence ID" value="XM_024841340.1"/>
</dbReference>
<name>A0A2I1D032_ASPC2</name>
<proteinExistence type="predicted"/>
<dbReference type="OrthoDB" id="4448074at2759"/>
<reference evidence="2" key="1">
    <citation type="submission" date="2016-12" db="EMBL/GenBank/DDBJ databases">
        <title>The genomes of Aspergillus section Nigri reveals drivers in fungal speciation.</title>
        <authorList>
            <consortium name="DOE Joint Genome Institute"/>
            <person name="Vesth T.C."/>
            <person name="Nybo J."/>
            <person name="Theobald S."/>
            <person name="Brandl J."/>
            <person name="Frisvad J.C."/>
            <person name="Nielsen K.F."/>
            <person name="Lyhne E.K."/>
            <person name="Kogle M.E."/>
            <person name="Kuo A."/>
            <person name="Riley R."/>
            <person name="Clum A."/>
            <person name="Nolan M."/>
            <person name="Lipzen A."/>
            <person name="Salamov A."/>
            <person name="Henrissat B."/>
            <person name="Wiebenga A."/>
            <person name="De vries R.P."/>
            <person name="Grigoriev I.V."/>
            <person name="Mortensen U.H."/>
            <person name="Andersen M.R."/>
            <person name="Baker S.E."/>
        </authorList>
    </citation>
    <scope>NUCLEOTIDE SEQUENCE</scope>
    <source>
        <strain evidence="2">IBT 28561</strain>
    </source>
</reference>
<evidence type="ECO:0000313" key="2">
    <source>
        <dbReference type="EMBL" id="PKY03221.1"/>
    </source>
</evidence>
<dbReference type="AlphaFoldDB" id="A0A2I1D032"/>
<dbReference type="EMBL" id="MSFM01000008">
    <property type="protein sequence ID" value="PKY03221.1"/>
    <property type="molecule type" value="Genomic_DNA"/>
</dbReference>
<accession>A0A2I1D032</accession>
<comment type="caution">
    <text evidence="2">The sequence shown here is derived from an EMBL/GenBank/DDBJ whole genome shotgun (WGS) entry which is preliminary data.</text>
</comment>
<keyword evidence="3" id="KW-1185">Reference proteome</keyword>
<dbReference type="VEuPathDB" id="FungiDB:P168DRAFT_328280"/>
<dbReference type="GeneID" id="36548864"/>
<feature type="chain" id="PRO_5014170948" evidence="1">
    <location>
        <begin position="20"/>
        <end position="95"/>
    </location>
</feature>
<gene>
    <name evidence="2" type="ORF">P168DRAFT_328280</name>
</gene>
<organism evidence="2 3">
    <name type="scientific">Aspergillus campestris (strain IBT 28561)</name>
    <dbReference type="NCBI Taxonomy" id="1392248"/>
    <lineage>
        <taxon>Eukaryota</taxon>
        <taxon>Fungi</taxon>
        <taxon>Dikarya</taxon>
        <taxon>Ascomycota</taxon>
        <taxon>Pezizomycotina</taxon>
        <taxon>Eurotiomycetes</taxon>
        <taxon>Eurotiomycetidae</taxon>
        <taxon>Eurotiales</taxon>
        <taxon>Aspergillaceae</taxon>
        <taxon>Aspergillus</taxon>
        <taxon>Aspergillus subgen. Circumdati</taxon>
    </lineage>
</organism>